<dbReference type="InterPro" id="IPR052513">
    <property type="entry name" value="Thioester_dehydratase-like"/>
</dbReference>
<name>A0A502IDN4_9PSED</name>
<dbReference type="Pfam" id="PF12172">
    <property type="entry name" value="zf-ChsH2"/>
    <property type="match status" value="1"/>
</dbReference>
<dbReference type="InterPro" id="IPR002878">
    <property type="entry name" value="ChsH2_C"/>
</dbReference>
<evidence type="ECO:0000259" key="1">
    <source>
        <dbReference type="Pfam" id="PF01796"/>
    </source>
</evidence>
<dbReference type="PANTHER" id="PTHR34075">
    <property type="entry name" value="BLR3430 PROTEIN"/>
    <property type="match status" value="1"/>
</dbReference>
<dbReference type="AlphaFoldDB" id="A0A502IDN4"/>
<dbReference type="SUPFAM" id="SSF50249">
    <property type="entry name" value="Nucleic acid-binding proteins"/>
    <property type="match status" value="1"/>
</dbReference>
<dbReference type="EMBL" id="RCZA01000005">
    <property type="protein sequence ID" value="TPG84093.1"/>
    <property type="molecule type" value="Genomic_DNA"/>
</dbReference>
<feature type="domain" description="ChsH2 rubredoxin-like zinc ribbon" evidence="2">
    <location>
        <begin position="21"/>
        <end position="57"/>
    </location>
</feature>
<sequence length="138" mass="15169">MSTPLSARPLPQPTAETAAYWAAAQEHRLVIQRCGGCGHCQFYPRAFCIECLSDSLEWINASGRGRIYTYTVCRIAPSPAFESRLPYVVALIDLDEGVRLVANILDADLERVAIGARVSVCFESVSESCTLPQFTLLD</sequence>
<dbReference type="InterPro" id="IPR022002">
    <property type="entry name" value="ChsH2_Znr"/>
</dbReference>
<reference evidence="3 4" key="1">
    <citation type="journal article" date="2019" name="Environ. Microbiol.">
        <title>Species interactions and distinct microbial communities in high Arctic permafrost affected cryosols are associated with the CH4 and CO2 gas fluxes.</title>
        <authorList>
            <person name="Altshuler I."/>
            <person name="Hamel J."/>
            <person name="Turney S."/>
            <person name="Magnuson E."/>
            <person name="Levesque R."/>
            <person name="Greer C."/>
            <person name="Whyte L.G."/>
        </authorList>
    </citation>
    <scope>NUCLEOTIDE SEQUENCE [LARGE SCALE GENOMIC DNA]</scope>
    <source>
        <strain evidence="3 4">OWC5</strain>
    </source>
</reference>
<organism evidence="3 4">
    <name type="scientific">Pseudomonas mandelii</name>
    <dbReference type="NCBI Taxonomy" id="75612"/>
    <lineage>
        <taxon>Bacteria</taxon>
        <taxon>Pseudomonadati</taxon>
        <taxon>Pseudomonadota</taxon>
        <taxon>Gammaproteobacteria</taxon>
        <taxon>Pseudomonadales</taxon>
        <taxon>Pseudomonadaceae</taxon>
        <taxon>Pseudomonas</taxon>
    </lineage>
</organism>
<proteinExistence type="predicted"/>
<dbReference type="InterPro" id="IPR012340">
    <property type="entry name" value="NA-bd_OB-fold"/>
</dbReference>
<dbReference type="Pfam" id="PF01796">
    <property type="entry name" value="OB_ChsH2_C"/>
    <property type="match status" value="1"/>
</dbReference>
<protein>
    <submittedName>
        <fullName evidence="3">Zn-ribbon domain-containing OB-fold protein</fullName>
    </submittedName>
</protein>
<gene>
    <name evidence="3" type="ORF">EAH74_14535</name>
</gene>
<accession>A0A502IDN4</accession>
<evidence type="ECO:0000313" key="3">
    <source>
        <dbReference type="EMBL" id="TPG84093.1"/>
    </source>
</evidence>
<dbReference type="PANTHER" id="PTHR34075:SF5">
    <property type="entry name" value="BLR3430 PROTEIN"/>
    <property type="match status" value="1"/>
</dbReference>
<dbReference type="Proteomes" id="UP000320914">
    <property type="component" value="Unassembled WGS sequence"/>
</dbReference>
<dbReference type="RefSeq" id="WP_140679383.1">
    <property type="nucleotide sequence ID" value="NZ_RCZA01000005.1"/>
</dbReference>
<dbReference type="Gene3D" id="6.10.30.10">
    <property type="match status" value="1"/>
</dbReference>
<comment type="caution">
    <text evidence="3">The sequence shown here is derived from an EMBL/GenBank/DDBJ whole genome shotgun (WGS) entry which is preliminary data.</text>
</comment>
<feature type="domain" description="ChsH2 C-terminal OB-fold" evidence="1">
    <location>
        <begin position="58"/>
        <end position="123"/>
    </location>
</feature>
<evidence type="ECO:0000259" key="2">
    <source>
        <dbReference type="Pfam" id="PF12172"/>
    </source>
</evidence>
<evidence type="ECO:0000313" key="4">
    <source>
        <dbReference type="Proteomes" id="UP000320914"/>
    </source>
</evidence>